<protein>
    <submittedName>
        <fullName evidence="1">Uncharacterized protein</fullName>
    </submittedName>
</protein>
<dbReference type="EMBL" id="VUJX02000001">
    <property type="protein sequence ID" value="KAL0942592.1"/>
    <property type="molecule type" value="Genomic_DNA"/>
</dbReference>
<evidence type="ECO:0000313" key="1">
    <source>
        <dbReference type="EMBL" id="KAL0942592.1"/>
    </source>
</evidence>
<dbReference type="Proteomes" id="UP000805649">
    <property type="component" value="Unassembled WGS sequence"/>
</dbReference>
<proteinExistence type="predicted"/>
<evidence type="ECO:0000313" key="2">
    <source>
        <dbReference type="Proteomes" id="UP000805649"/>
    </source>
</evidence>
<comment type="caution">
    <text evidence="1">The sequence shown here is derived from an EMBL/GenBank/DDBJ whole genome shotgun (WGS) entry which is preliminary data.</text>
</comment>
<name>A0ACC3ZF97_COLTU</name>
<reference evidence="1 2" key="1">
    <citation type="journal article" date="2020" name="Phytopathology">
        <title>Genome Sequence Resources of Colletotrichum truncatum, C. plurivorum, C. musicola, and C. sojae: Four Species Pathogenic to Soybean (Glycine max).</title>
        <authorList>
            <person name="Rogerio F."/>
            <person name="Boufleur T.R."/>
            <person name="Ciampi-Guillardi M."/>
            <person name="Sukno S.A."/>
            <person name="Thon M.R."/>
            <person name="Massola Junior N.S."/>
            <person name="Baroncelli R."/>
        </authorList>
    </citation>
    <scope>NUCLEOTIDE SEQUENCE [LARGE SCALE GENOMIC DNA]</scope>
    <source>
        <strain evidence="1 2">CMES1059</strain>
    </source>
</reference>
<organism evidence="1 2">
    <name type="scientific">Colletotrichum truncatum</name>
    <name type="common">Anthracnose fungus</name>
    <name type="synonym">Colletotrichum capsici</name>
    <dbReference type="NCBI Taxonomy" id="5467"/>
    <lineage>
        <taxon>Eukaryota</taxon>
        <taxon>Fungi</taxon>
        <taxon>Dikarya</taxon>
        <taxon>Ascomycota</taxon>
        <taxon>Pezizomycotina</taxon>
        <taxon>Sordariomycetes</taxon>
        <taxon>Hypocreomycetidae</taxon>
        <taxon>Glomerellales</taxon>
        <taxon>Glomerellaceae</taxon>
        <taxon>Colletotrichum</taxon>
        <taxon>Colletotrichum truncatum species complex</taxon>
    </lineage>
</organism>
<accession>A0ACC3ZF97</accession>
<keyword evidence="2" id="KW-1185">Reference proteome</keyword>
<gene>
    <name evidence="1" type="ORF">CTRU02_200478</name>
</gene>
<sequence length="359" mass="40372">MENIETMVGSLGQFINRTAAHEHTAKCTVEETHRCALEWTTRDKIQLSRGVAELTQKTVVRTLMGDDFYNSSDELLAILHELSSDMKKSGSSILRKWLPHSADWRAQRAVERIRDIFTEKLMRRDATAVAGGPIESDLQDYVTYMLNGKNTAQLKHLYHHHHAAIMFAAQSSTASAITLVITCLLRHPDMMNAVKRDARSGDNHPVLLQACIKETIRYYKDMACSRQAQRDTASKESVATLSASLPYHSPAGFHHSDSWMPGRWLNAENKLVDVEEKGTKEGLGGESKQCPGENVSMIIITQALTTLLRCYDISWASPTQPRIVDFEAPDLRHGREPWHKGGLEVRVSRRVWPELIAGC</sequence>